<dbReference type="SUPFAM" id="SSF48371">
    <property type="entry name" value="ARM repeat"/>
    <property type="match status" value="5"/>
</dbReference>
<dbReference type="InterPro" id="IPR015943">
    <property type="entry name" value="WD40/YVTN_repeat-like_dom_sf"/>
</dbReference>
<gene>
    <name evidence="2" type="ORF">PX52LOC_00147</name>
</gene>
<dbReference type="Gene3D" id="1.25.10.10">
    <property type="entry name" value="Leucine-rich Repeat Variant"/>
    <property type="match status" value="6"/>
</dbReference>
<evidence type="ECO:0000256" key="1">
    <source>
        <dbReference type="SAM" id="MobiDB-lite"/>
    </source>
</evidence>
<dbReference type="Gene3D" id="2.130.10.10">
    <property type="entry name" value="YVTN repeat-like/Quinoprotein amine dehydrogenase"/>
    <property type="match status" value="1"/>
</dbReference>
<keyword evidence="3" id="KW-1185">Reference proteome</keyword>
<protein>
    <submittedName>
        <fullName evidence="2">HEAT repeat domain-containing protein</fullName>
    </submittedName>
</protein>
<organism evidence="2 3">
    <name type="scientific">Limnoglobus roseus</name>
    <dbReference type="NCBI Taxonomy" id="2598579"/>
    <lineage>
        <taxon>Bacteria</taxon>
        <taxon>Pseudomonadati</taxon>
        <taxon>Planctomycetota</taxon>
        <taxon>Planctomycetia</taxon>
        <taxon>Gemmatales</taxon>
        <taxon>Gemmataceae</taxon>
        <taxon>Limnoglobus</taxon>
    </lineage>
</organism>
<feature type="region of interest" description="Disordered" evidence="1">
    <location>
        <begin position="1458"/>
        <end position="1481"/>
    </location>
</feature>
<dbReference type="OrthoDB" id="5618659at2"/>
<dbReference type="InterPro" id="IPR011047">
    <property type="entry name" value="Quinoprotein_ADH-like_sf"/>
</dbReference>
<dbReference type="GO" id="GO:0016491">
    <property type="term" value="F:oxidoreductase activity"/>
    <property type="evidence" value="ECO:0007669"/>
    <property type="project" value="TreeGrafter"/>
</dbReference>
<dbReference type="RefSeq" id="WP_149108272.1">
    <property type="nucleotide sequence ID" value="NZ_CP042425.1"/>
</dbReference>
<evidence type="ECO:0000313" key="2">
    <source>
        <dbReference type="EMBL" id="QEL13293.1"/>
    </source>
</evidence>
<name>A0A5C1A4N7_9BACT</name>
<evidence type="ECO:0000313" key="3">
    <source>
        <dbReference type="Proteomes" id="UP000324974"/>
    </source>
</evidence>
<reference evidence="3" key="1">
    <citation type="submission" date="2019-08" db="EMBL/GenBank/DDBJ databases">
        <title>Limnoglobus roseus gen. nov., sp. nov., a novel freshwater planctomycete with a giant genome from the family Gemmataceae.</title>
        <authorList>
            <person name="Kulichevskaya I.S."/>
            <person name="Naumoff D.G."/>
            <person name="Miroshnikov K."/>
            <person name="Ivanova A."/>
            <person name="Philippov D.A."/>
            <person name="Hakobyan A."/>
            <person name="Rijpstra I.C."/>
            <person name="Sinninghe Damste J.S."/>
            <person name="Liesack W."/>
            <person name="Dedysh S.N."/>
        </authorList>
    </citation>
    <scope>NUCLEOTIDE SEQUENCE [LARGE SCALE GENOMIC DNA]</scope>
    <source>
        <strain evidence="3">PX52</strain>
    </source>
</reference>
<dbReference type="SMART" id="SM00567">
    <property type="entry name" value="EZ_HEAT"/>
    <property type="match status" value="15"/>
</dbReference>
<sequence>MPVERYFPYRGDITAAVGVGGTVAFVTRHVEGQPTAVYRLDVDRLALSETALPCGGVALAADASTLYVAGTDRRAYKVEKAPKPLGEPFADAIVAILPVSGDRLAVVAGKHLALLSRGDGSLLQSLELPEAGTCLAADKTGQWLAVGTAKGTVAVFDGQDKAEFEAAEAEKLHDGAVTALLFEPEELRFFSAGADHKLLSTFARGRLEPEDKGRGNNHEDIVTVMLAHDAERFLTGSRDATIKNWPRVGGIKPSTLKENVGRVVAIVKLVASKPMVVAACDDNSLRVFWLTDDGRLDDDCKIKAYGAMDWAKNELAAAHDSKRREKALKALWDWNDAASLELIAKQIERDSDPALKVQAAKILGWVQNPRAVTLLEPFITHADGKVRVQVFEGLANQLGKADFKPIDLALKTNQADIGVLAVKALEPLAKADDQALARLTSTLNAPAWDVRKAALAALEAVFEPTSPQASLVALASAHGDLRALALGRAFDRGLLADARVQSAIRRRLEDDDTGVRKVAFLLSVLSRPKLAEFLRSADGELHRQLNEIEKSDKAPPKVSAKVKLDDADYDTLLQATASRALDTCLRGAKGLALLRDPRAFALLLQLSREENTDARVEVCRALAALGDPRAVNRLNSLLYDSQASVRDAAYSAVAKLNEKTPLAAAEAGLAAGEPDVRRRALQTLLDATKAGADGRDLLVRAINDPAPTVRSEAFKAVLNQKVAGGGEATLRFARQSIHADVRKDVLTEVIAQAGEPWATPFLYEFLDDPDADLRGEAFAAATRKTKELAPLEAALKSKFADVRTLAVDGFIKKHTPAAQAFIVQALADADTGVRRLALSALIDDEAREALTAALRSEHADVRVRAAAALGRLGDPAAVGPLLALATVAEPVEEWKKKSWAEAAETALAALAEIGDPQTLKPVLPLLESPHANLRTAAGTAAMWAARPGDEPALRGLLSHTDAEVKLRAAFGLAYLGDASVAPIVMHDFGSLGPDAQFAAAVALGGDSRLGLFLDHPTDHLRTWAVLVQLLLELRGTTGVPSRLLACLSAKAPRIRLTAAEALEVYADPVRFRAFVQTFANDRGDEAAWKISPEVLDSLADILAFGSSQLKARTARLFAFFTPKEQAGWDKAWAVHAKRFAAEIAAAKKQAAPLTPKLSAAELRELAFGAYVGLVREQGSATATPATIRVRQTALARIFAIASTSPENARAARPILTQALGDPNQPVRMQAFEHLLALNLDKTALAADALEAGHTDLGVKGLGLLTDGTTGTDGDAVLERVLLSRTDDLAVEAAKLLAKTKGQVPVAAISLDAVSEKMRQQAVTWLAAEYDKNADAQKQLRKAVESRYRHVRQAAAIELATKKDPAAFDVLATMLKEATDAAAQKKIVDSMVTLGDGRAVGALLDRAEHDPTGTALASDLFVAAGGFRKVESADRLLKMAEKKEWRAAALDAARVVSGFDQNSGDPDEEAAFAKTEQEQRPRHPDVLGKLLDKALALGDTGRVSNLLPAARCSRGPAVDPVLATLAANPDADLRLTAVITIGWRLRKRNGPPDALLKALRHKDPTTQFAAAEGLARGGRAEGLQVLLSSLEYLEDVAMRRNAVLALGELADPRAVDVLLKFANENGHALQETAAEALGHLRKSPRGDEIGTLLERLAKSPMAGVAQRALVGLRWFDSPGGWTLIRTAAKSNNWRTRQTAVEQLGYDATPAGRDTVRERLRKDADNDVVNAAFDAAVRQFGPDSLEPYYAAVETPNENDFTAMGTAEVDVLKALRERGDTLRLLQTLPLTTGEGFAAVESILMSRPLPSDDVMAKALASDNQWSVKAAARMIGRAVTPPTAVRKPLEAALAKWWAEWQTRRDTMLRRVGQADEEATRKAVKLAEVALEELLWPAARFGFAEKLLAELLTARPHDIWMYSLRKHVLTSLSAVPAAFLPGLEAILRGTTAELRPLAAGLLAKATPQQAAKLAAEFFADRAVYARLTGSAKSADVAKANAAQPHYQPLALPTLIEAKDVPTLAKVARDKKAAEPARLGAVEGLGFMAVVDAEAVLAEIGAAAGDDEDVRKAAWKALRRSKRARKRFTAEGT</sequence>
<dbReference type="InterPro" id="IPR016024">
    <property type="entry name" value="ARM-type_fold"/>
</dbReference>
<dbReference type="InterPro" id="IPR004155">
    <property type="entry name" value="PBS_lyase_HEAT"/>
</dbReference>
<proteinExistence type="predicted"/>
<dbReference type="Pfam" id="PF13646">
    <property type="entry name" value="HEAT_2"/>
    <property type="match status" value="5"/>
</dbReference>
<dbReference type="SUPFAM" id="SSF50998">
    <property type="entry name" value="Quinoprotein alcohol dehydrogenase-like"/>
    <property type="match status" value="1"/>
</dbReference>
<dbReference type="PANTHER" id="PTHR12697">
    <property type="entry name" value="PBS LYASE HEAT-LIKE PROTEIN"/>
    <property type="match status" value="1"/>
</dbReference>
<accession>A0A5C1A4N7</accession>
<dbReference type="InterPro" id="IPR011989">
    <property type="entry name" value="ARM-like"/>
</dbReference>
<dbReference type="KEGG" id="lrs:PX52LOC_00147"/>
<dbReference type="Proteomes" id="UP000324974">
    <property type="component" value="Chromosome"/>
</dbReference>
<dbReference type="PANTHER" id="PTHR12697:SF5">
    <property type="entry name" value="DEOXYHYPUSINE HYDROXYLASE"/>
    <property type="match status" value="1"/>
</dbReference>
<dbReference type="EMBL" id="CP042425">
    <property type="protein sequence ID" value="QEL13293.1"/>
    <property type="molecule type" value="Genomic_DNA"/>
</dbReference>